<protein>
    <recommendedName>
        <fullName evidence="3">IS3 family transposase</fullName>
    </recommendedName>
</protein>
<comment type="caution">
    <text evidence="1">The sequence shown here is derived from an EMBL/GenBank/DDBJ whole genome shotgun (WGS) entry which is preliminary data.</text>
</comment>
<accession>A0AAP7DF09</accession>
<evidence type="ECO:0000313" key="1">
    <source>
        <dbReference type="EMBL" id="NOJ23980.1"/>
    </source>
</evidence>
<gene>
    <name evidence="1" type="ORF">F0238_14680</name>
</gene>
<reference evidence="1 2" key="1">
    <citation type="submission" date="2019-09" db="EMBL/GenBank/DDBJ databases">
        <title>Draft genome sequencing and comparative genomics of hatchery-associated Vibrios.</title>
        <authorList>
            <person name="Kehlet-Delgado H."/>
            <person name="Mueller R.S."/>
        </authorList>
    </citation>
    <scope>NUCLEOTIDE SEQUENCE [LARGE SCALE GENOMIC DNA]</scope>
    <source>
        <strain evidence="1 2">09-121-3</strain>
    </source>
</reference>
<sequence>MREQGYIVARAALAIGVTTTALYKWKDRLESQLEGVELTYDERDELKWFCIEAKSYAWRKRP</sequence>
<evidence type="ECO:0008006" key="3">
    <source>
        <dbReference type="Google" id="ProtNLM"/>
    </source>
</evidence>
<dbReference type="Proteomes" id="UP000576645">
    <property type="component" value="Unassembled WGS sequence"/>
</dbReference>
<dbReference type="EMBL" id="VTXP01000007">
    <property type="protein sequence ID" value="NOJ23980.1"/>
    <property type="molecule type" value="Genomic_DNA"/>
</dbReference>
<dbReference type="AlphaFoldDB" id="A0AAP7DF09"/>
<evidence type="ECO:0000313" key="2">
    <source>
        <dbReference type="Proteomes" id="UP000576645"/>
    </source>
</evidence>
<proteinExistence type="predicted"/>
<name>A0AAP7DF09_9VIBR</name>
<organism evidence="1 2">
    <name type="scientific">Vibrio coralliilyticus</name>
    <dbReference type="NCBI Taxonomy" id="190893"/>
    <lineage>
        <taxon>Bacteria</taxon>
        <taxon>Pseudomonadati</taxon>
        <taxon>Pseudomonadota</taxon>
        <taxon>Gammaproteobacteria</taxon>
        <taxon>Vibrionales</taxon>
        <taxon>Vibrionaceae</taxon>
        <taxon>Vibrio</taxon>
    </lineage>
</organism>